<dbReference type="EMBL" id="SJSN01000003">
    <property type="protein sequence ID" value="TCD11637.1"/>
    <property type="molecule type" value="Genomic_DNA"/>
</dbReference>
<reference evidence="1 2" key="1">
    <citation type="submission" date="2019-02" db="EMBL/GenBank/DDBJ databases">
        <title>Pedobacter sp. RP-3-11 sp. nov., isolated from Arctic soil.</title>
        <authorList>
            <person name="Dahal R.H."/>
        </authorList>
    </citation>
    <scope>NUCLEOTIDE SEQUENCE [LARGE SCALE GENOMIC DNA]</scope>
    <source>
        <strain evidence="1 2">RP-3-11</strain>
    </source>
</reference>
<proteinExistence type="predicted"/>
<keyword evidence="2" id="KW-1185">Reference proteome</keyword>
<gene>
    <name evidence="1" type="ORF">EZ449_05090</name>
</gene>
<accession>A0A4R0PA07</accession>
<organism evidence="1 2">
    <name type="scientific">Pedobacter frigidisoli</name>
    <dbReference type="NCBI Taxonomy" id="2530455"/>
    <lineage>
        <taxon>Bacteria</taxon>
        <taxon>Pseudomonadati</taxon>
        <taxon>Bacteroidota</taxon>
        <taxon>Sphingobacteriia</taxon>
        <taxon>Sphingobacteriales</taxon>
        <taxon>Sphingobacteriaceae</taxon>
        <taxon>Pedobacter</taxon>
    </lineage>
</organism>
<dbReference type="RefSeq" id="WP_131556887.1">
    <property type="nucleotide sequence ID" value="NZ_SJSN01000003.1"/>
</dbReference>
<evidence type="ECO:0000313" key="2">
    <source>
        <dbReference type="Proteomes" id="UP000291485"/>
    </source>
</evidence>
<protein>
    <submittedName>
        <fullName evidence="1">Uncharacterized protein</fullName>
    </submittedName>
</protein>
<dbReference type="OrthoDB" id="1258032at2"/>
<dbReference type="AlphaFoldDB" id="A0A4R0PA07"/>
<comment type="caution">
    <text evidence="1">The sequence shown here is derived from an EMBL/GenBank/DDBJ whole genome shotgun (WGS) entry which is preliminary data.</text>
</comment>
<dbReference type="Proteomes" id="UP000291485">
    <property type="component" value="Unassembled WGS sequence"/>
</dbReference>
<evidence type="ECO:0000313" key="1">
    <source>
        <dbReference type="EMBL" id="TCD11637.1"/>
    </source>
</evidence>
<name>A0A4R0PA07_9SPHI</name>
<sequence length="122" mass="14211">MEIEFIKANTSRTKPKATIHMTGKLGFNIEASTLMEIENKKSLIIGKDRNDADRFYLFESEEEGAGRVAKAGEYYYLNLGNAFDLLEMDYKKYTIMFDVSKSTYQDKDIYVLKKRTPKERKI</sequence>